<protein>
    <submittedName>
        <fullName evidence="4">Uncharacterized protein</fullName>
    </submittedName>
</protein>
<name>A0ABP8TYP0_9ACTN</name>
<feature type="compositionally biased region" description="Low complexity" evidence="1">
    <location>
        <begin position="184"/>
        <end position="220"/>
    </location>
</feature>
<feature type="region of interest" description="Disordered" evidence="1">
    <location>
        <begin position="313"/>
        <end position="336"/>
    </location>
</feature>
<proteinExistence type="predicted"/>
<feature type="compositionally biased region" description="Polar residues" evidence="1">
    <location>
        <begin position="221"/>
        <end position="235"/>
    </location>
</feature>
<dbReference type="EMBL" id="BAABHJ010000039">
    <property type="protein sequence ID" value="GAA4617438.1"/>
    <property type="molecule type" value="Genomic_DNA"/>
</dbReference>
<feature type="transmembrane region" description="Helical" evidence="2">
    <location>
        <begin position="288"/>
        <end position="307"/>
    </location>
</feature>
<feature type="compositionally biased region" description="Low complexity" evidence="1">
    <location>
        <begin position="29"/>
        <end position="57"/>
    </location>
</feature>
<accession>A0ABP8TYP0</accession>
<comment type="caution">
    <text evidence="4">The sequence shown here is derived from an EMBL/GenBank/DDBJ whole genome shotgun (WGS) entry which is preliminary data.</text>
</comment>
<evidence type="ECO:0000313" key="4">
    <source>
        <dbReference type="EMBL" id="GAA4617438.1"/>
    </source>
</evidence>
<feature type="chain" id="PRO_5047084921" evidence="3">
    <location>
        <begin position="31"/>
        <end position="336"/>
    </location>
</feature>
<feature type="region of interest" description="Disordered" evidence="1">
    <location>
        <begin position="29"/>
        <end position="67"/>
    </location>
</feature>
<evidence type="ECO:0000256" key="3">
    <source>
        <dbReference type="SAM" id="SignalP"/>
    </source>
</evidence>
<keyword evidence="2" id="KW-0812">Transmembrane</keyword>
<feature type="compositionally biased region" description="Basic residues" evidence="1">
    <location>
        <begin position="322"/>
        <end position="336"/>
    </location>
</feature>
<keyword evidence="2" id="KW-0472">Membrane</keyword>
<gene>
    <name evidence="4" type="ORF">GCM10023195_77900</name>
</gene>
<organism evidence="4 5">
    <name type="scientific">Actinoallomurus liliacearum</name>
    <dbReference type="NCBI Taxonomy" id="1080073"/>
    <lineage>
        <taxon>Bacteria</taxon>
        <taxon>Bacillati</taxon>
        <taxon>Actinomycetota</taxon>
        <taxon>Actinomycetes</taxon>
        <taxon>Streptosporangiales</taxon>
        <taxon>Thermomonosporaceae</taxon>
        <taxon>Actinoallomurus</taxon>
    </lineage>
</organism>
<feature type="region of interest" description="Disordered" evidence="1">
    <location>
        <begin position="174"/>
        <end position="270"/>
    </location>
</feature>
<sequence length="336" mass="34011">MLARSARNPLVIVLGAGIVLIVGNAPPALAADTTTPTPTDSSPSASSTPTKSASDTPTPTPTPTPSLAKLDVKFAGSRPNPGRPGSTYSMDVYVTASVITAKAVVLTVGGDSRSKVVCDSSGNRTYKVGDLSLSRRVAVTVTVPSNAKDGTATIYAYVDADNAKAIQKTLSFSVKKPKASAKPSNSSGSSSGSSGSSGSSSSGSSSTTTPSGNLNSGTTSRGNTTPQTAPQNNAVLPNVGQQNQAQGQPNQVPSTAPLLENAGNSQSMQNAADGANELTFDKLASTQAAWLAALLVAFGLLLTQVRLGKATNRNAKAVPKPKGTHRKPRGGTRRAH</sequence>
<evidence type="ECO:0000256" key="1">
    <source>
        <dbReference type="SAM" id="MobiDB-lite"/>
    </source>
</evidence>
<dbReference type="Proteomes" id="UP001500212">
    <property type="component" value="Unassembled WGS sequence"/>
</dbReference>
<evidence type="ECO:0000313" key="5">
    <source>
        <dbReference type="Proteomes" id="UP001500212"/>
    </source>
</evidence>
<keyword evidence="5" id="KW-1185">Reference proteome</keyword>
<feature type="compositionally biased region" description="Low complexity" evidence="1">
    <location>
        <begin position="237"/>
        <end position="253"/>
    </location>
</feature>
<keyword evidence="2" id="KW-1133">Transmembrane helix</keyword>
<keyword evidence="3" id="KW-0732">Signal</keyword>
<feature type="signal peptide" evidence="3">
    <location>
        <begin position="1"/>
        <end position="30"/>
    </location>
</feature>
<reference evidence="5" key="1">
    <citation type="journal article" date="2019" name="Int. J. Syst. Evol. Microbiol.">
        <title>The Global Catalogue of Microorganisms (GCM) 10K type strain sequencing project: providing services to taxonomists for standard genome sequencing and annotation.</title>
        <authorList>
            <consortium name="The Broad Institute Genomics Platform"/>
            <consortium name="The Broad Institute Genome Sequencing Center for Infectious Disease"/>
            <person name="Wu L."/>
            <person name="Ma J."/>
        </authorList>
    </citation>
    <scope>NUCLEOTIDE SEQUENCE [LARGE SCALE GENOMIC DNA]</scope>
    <source>
        <strain evidence="5">JCM 17938</strain>
    </source>
</reference>
<evidence type="ECO:0000256" key="2">
    <source>
        <dbReference type="SAM" id="Phobius"/>
    </source>
</evidence>